<proteinExistence type="predicted"/>
<keyword evidence="1" id="KW-1185">Reference proteome</keyword>
<evidence type="ECO:0000313" key="1">
    <source>
        <dbReference type="Proteomes" id="UP000504635"/>
    </source>
</evidence>
<dbReference type="OrthoDB" id="6779611at2759"/>
<protein>
    <submittedName>
        <fullName evidence="2">Uncharacterized protein LOC115884459</fullName>
    </submittedName>
</protein>
<organism evidence="1 2">
    <name type="scientific">Sitophilus oryzae</name>
    <name type="common">Rice weevil</name>
    <name type="synonym">Curculio oryzae</name>
    <dbReference type="NCBI Taxonomy" id="7048"/>
    <lineage>
        <taxon>Eukaryota</taxon>
        <taxon>Metazoa</taxon>
        <taxon>Ecdysozoa</taxon>
        <taxon>Arthropoda</taxon>
        <taxon>Hexapoda</taxon>
        <taxon>Insecta</taxon>
        <taxon>Pterygota</taxon>
        <taxon>Neoptera</taxon>
        <taxon>Endopterygota</taxon>
        <taxon>Coleoptera</taxon>
        <taxon>Polyphaga</taxon>
        <taxon>Cucujiformia</taxon>
        <taxon>Curculionidae</taxon>
        <taxon>Dryophthorinae</taxon>
        <taxon>Sitophilus</taxon>
    </lineage>
</organism>
<gene>
    <name evidence="2" type="primary">LOC115884459</name>
</gene>
<dbReference type="InParanoid" id="A0A6J2Y752"/>
<evidence type="ECO:0000313" key="2">
    <source>
        <dbReference type="RefSeq" id="XP_030758909.1"/>
    </source>
</evidence>
<dbReference type="AlphaFoldDB" id="A0A6J2Y752"/>
<dbReference type="KEGG" id="soy:115884459"/>
<sequence>MSPKKRNRSITTLPPNDQSNVFVNLHVERQINCLDKVLGENINDFVPLNLSKGDCSANSKFIDDRSTFDSDLEDIFDLKLSGVSSSSSLSWSDDYDSEVNKKVQTELEKIDRCFQGFDVPLAYDKAEIEEWRTFFPHLIILGYKTPSNSLENSEESSASDDEVQTNNVKNKYGKIYLRNLNKIKNEQQMQNLLYQKGQMLANKPKSLDIDQYLKISAIKSPYLNRSKQDAQSVITTDRFDVNTSLESISLPFITATPLKSQPRRPIKQQQRTVSKLILPPIMNRLRSVSATPRQSSSKSMFVCLNFEKDAKAKQAQMELKSDLMKLFETIPISNR</sequence>
<dbReference type="RefSeq" id="XP_030758909.1">
    <property type="nucleotide sequence ID" value="XM_030903049.1"/>
</dbReference>
<dbReference type="GeneID" id="115884459"/>
<accession>A0A6J2Y752</accession>
<name>A0A6J2Y752_SITOR</name>
<reference evidence="2" key="1">
    <citation type="submission" date="2025-08" db="UniProtKB">
        <authorList>
            <consortium name="RefSeq"/>
        </authorList>
    </citation>
    <scope>IDENTIFICATION</scope>
    <source>
        <tissue evidence="2">Gonads</tissue>
    </source>
</reference>
<dbReference type="Proteomes" id="UP000504635">
    <property type="component" value="Unplaced"/>
</dbReference>